<accession>A0A4Q8B9T8</accession>
<reference evidence="2 3" key="1">
    <citation type="submission" date="2019-02" db="EMBL/GenBank/DDBJ databases">
        <title>Sequencing the genomes of 1000 actinobacteria strains.</title>
        <authorList>
            <person name="Klenk H.-P."/>
        </authorList>
    </citation>
    <scope>NUCLEOTIDE SEQUENCE [LARGE SCALE GENOMIC DNA]</scope>
    <source>
        <strain evidence="2 3">DSM 45612</strain>
    </source>
</reference>
<keyword evidence="3" id="KW-1185">Reference proteome</keyword>
<protein>
    <submittedName>
        <fullName evidence="2">Uncharacterized protein</fullName>
    </submittedName>
</protein>
<evidence type="ECO:0000313" key="2">
    <source>
        <dbReference type="EMBL" id="RZU74278.1"/>
    </source>
</evidence>
<feature type="region of interest" description="Disordered" evidence="1">
    <location>
        <begin position="34"/>
        <end position="56"/>
    </location>
</feature>
<evidence type="ECO:0000313" key="3">
    <source>
        <dbReference type="Proteomes" id="UP000294114"/>
    </source>
</evidence>
<evidence type="ECO:0000256" key="1">
    <source>
        <dbReference type="SAM" id="MobiDB-lite"/>
    </source>
</evidence>
<dbReference type="EMBL" id="SHLD01000001">
    <property type="protein sequence ID" value="RZU74278.1"/>
    <property type="molecule type" value="Genomic_DNA"/>
</dbReference>
<gene>
    <name evidence="2" type="ORF">EV384_2722</name>
</gene>
<feature type="compositionally biased region" description="Pro residues" evidence="1">
    <location>
        <begin position="36"/>
        <end position="50"/>
    </location>
</feature>
<comment type="caution">
    <text evidence="2">The sequence shown here is derived from an EMBL/GenBank/DDBJ whole genome shotgun (WGS) entry which is preliminary data.</text>
</comment>
<dbReference type="Proteomes" id="UP000294114">
    <property type="component" value="Unassembled WGS sequence"/>
</dbReference>
<dbReference type="RefSeq" id="WP_165439928.1">
    <property type="nucleotide sequence ID" value="NZ_SHLD01000001.1"/>
</dbReference>
<sequence>MVADGGGDQGYPSMLVRIARRLWSGAQVQGLFLMGFPPPPGRPAEPPPARPARRRR</sequence>
<dbReference type="AlphaFoldDB" id="A0A4Q8B9T8"/>
<proteinExistence type="predicted"/>
<name>A0A4Q8B9T8_9ACTN</name>
<organism evidence="2 3">
    <name type="scientific">Micromonospora kangleipakensis</name>
    <dbReference type="NCBI Taxonomy" id="1077942"/>
    <lineage>
        <taxon>Bacteria</taxon>
        <taxon>Bacillati</taxon>
        <taxon>Actinomycetota</taxon>
        <taxon>Actinomycetes</taxon>
        <taxon>Micromonosporales</taxon>
        <taxon>Micromonosporaceae</taxon>
        <taxon>Micromonospora</taxon>
    </lineage>
</organism>